<protein>
    <submittedName>
        <fullName evidence="2">Uncharacterized protein</fullName>
    </submittedName>
</protein>
<dbReference type="HOGENOM" id="CLU_401477_0_0_1"/>
<evidence type="ECO:0000313" key="3">
    <source>
        <dbReference type="Proteomes" id="UP000001449"/>
    </source>
</evidence>
<keyword evidence="3" id="KW-1185">Reference proteome</keyword>
<proteinExistence type="predicted"/>
<dbReference type="Proteomes" id="UP000001449">
    <property type="component" value="Chromosome 9"/>
</dbReference>
<dbReference type="RefSeq" id="XP_002292527.1">
    <property type="nucleotide sequence ID" value="XM_002292491.1"/>
</dbReference>
<reference evidence="2 3" key="2">
    <citation type="journal article" date="2008" name="Nature">
        <title>The Phaeodactylum genome reveals the evolutionary history of diatom genomes.</title>
        <authorList>
            <person name="Bowler C."/>
            <person name="Allen A.E."/>
            <person name="Badger J.H."/>
            <person name="Grimwood J."/>
            <person name="Jabbari K."/>
            <person name="Kuo A."/>
            <person name="Maheswari U."/>
            <person name="Martens C."/>
            <person name="Maumus F."/>
            <person name="Otillar R.P."/>
            <person name="Rayko E."/>
            <person name="Salamov A."/>
            <person name="Vandepoele K."/>
            <person name="Beszteri B."/>
            <person name="Gruber A."/>
            <person name="Heijde M."/>
            <person name="Katinka M."/>
            <person name="Mock T."/>
            <person name="Valentin K."/>
            <person name="Verret F."/>
            <person name="Berges J.A."/>
            <person name="Brownlee C."/>
            <person name="Cadoret J.P."/>
            <person name="Chiovitti A."/>
            <person name="Choi C.J."/>
            <person name="Coesel S."/>
            <person name="De Martino A."/>
            <person name="Detter J.C."/>
            <person name="Durkin C."/>
            <person name="Falciatore A."/>
            <person name="Fournet J."/>
            <person name="Haruta M."/>
            <person name="Huysman M.J."/>
            <person name="Jenkins B.D."/>
            <person name="Jiroutova K."/>
            <person name="Jorgensen R.E."/>
            <person name="Joubert Y."/>
            <person name="Kaplan A."/>
            <person name="Kroger N."/>
            <person name="Kroth P.G."/>
            <person name="La Roche J."/>
            <person name="Lindquist E."/>
            <person name="Lommer M."/>
            <person name="Martin-Jezequel V."/>
            <person name="Lopez P.J."/>
            <person name="Lucas S."/>
            <person name="Mangogna M."/>
            <person name="McGinnis K."/>
            <person name="Medlin L.K."/>
            <person name="Montsant A."/>
            <person name="Oudot-Le Secq M.P."/>
            <person name="Napoli C."/>
            <person name="Obornik M."/>
            <person name="Parker M.S."/>
            <person name="Petit J.L."/>
            <person name="Porcel B.M."/>
            <person name="Poulsen N."/>
            <person name="Robison M."/>
            <person name="Rychlewski L."/>
            <person name="Rynearson T.A."/>
            <person name="Schmutz J."/>
            <person name="Shapiro H."/>
            <person name="Siaut M."/>
            <person name="Stanley M."/>
            <person name="Sussman M.R."/>
            <person name="Taylor A.R."/>
            <person name="Vardi A."/>
            <person name="von Dassow P."/>
            <person name="Vyverman W."/>
            <person name="Willis A."/>
            <person name="Wyrwicz L.S."/>
            <person name="Rokhsar D.S."/>
            <person name="Weissenbach J."/>
            <person name="Armbrust E.V."/>
            <person name="Green B.R."/>
            <person name="Van de Peer Y."/>
            <person name="Grigoriev I.V."/>
        </authorList>
    </citation>
    <scope>NUCLEOTIDE SEQUENCE [LARGE SCALE GENOMIC DNA]</scope>
    <source>
        <strain evidence="2 3">CCMP1335</strain>
    </source>
</reference>
<organism evidence="2 3">
    <name type="scientific">Thalassiosira pseudonana</name>
    <name type="common">Marine diatom</name>
    <name type="synonym">Cyclotella nana</name>
    <dbReference type="NCBI Taxonomy" id="35128"/>
    <lineage>
        <taxon>Eukaryota</taxon>
        <taxon>Sar</taxon>
        <taxon>Stramenopiles</taxon>
        <taxon>Ochrophyta</taxon>
        <taxon>Bacillariophyta</taxon>
        <taxon>Coscinodiscophyceae</taxon>
        <taxon>Thalassiosirophycidae</taxon>
        <taxon>Thalassiosirales</taxon>
        <taxon>Thalassiosiraceae</taxon>
        <taxon>Thalassiosira</taxon>
    </lineage>
</organism>
<reference evidence="2 3" key="1">
    <citation type="journal article" date="2004" name="Science">
        <title>The genome of the diatom Thalassiosira pseudonana: ecology, evolution, and metabolism.</title>
        <authorList>
            <person name="Armbrust E.V."/>
            <person name="Berges J.A."/>
            <person name="Bowler C."/>
            <person name="Green B.R."/>
            <person name="Martinez D."/>
            <person name="Putnam N.H."/>
            <person name="Zhou S."/>
            <person name="Allen A.E."/>
            <person name="Apt K.E."/>
            <person name="Bechner M."/>
            <person name="Brzezinski M.A."/>
            <person name="Chaal B.K."/>
            <person name="Chiovitti A."/>
            <person name="Davis A.K."/>
            <person name="Demarest M.S."/>
            <person name="Detter J.C."/>
            <person name="Glavina T."/>
            <person name="Goodstein D."/>
            <person name="Hadi M.Z."/>
            <person name="Hellsten U."/>
            <person name="Hildebrand M."/>
            <person name="Jenkins B.D."/>
            <person name="Jurka J."/>
            <person name="Kapitonov V.V."/>
            <person name="Kroger N."/>
            <person name="Lau W.W."/>
            <person name="Lane T.W."/>
            <person name="Larimer F.W."/>
            <person name="Lippmeier J.C."/>
            <person name="Lucas S."/>
            <person name="Medina M."/>
            <person name="Montsant A."/>
            <person name="Obornik M."/>
            <person name="Parker M.S."/>
            <person name="Palenik B."/>
            <person name="Pazour G.J."/>
            <person name="Richardson P.M."/>
            <person name="Rynearson T.A."/>
            <person name="Saito M.A."/>
            <person name="Schwartz D.C."/>
            <person name="Thamatrakoln K."/>
            <person name="Valentin K."/>
            <person name="Vardi A."/>
            <person name="Wilkerson F.P."/>
            <person name="Rokhsar D.S."/>
        </authorList>
    </citation>
    <scope>NUCLEOTIDE SEQUENCE [LARGE SCALE GENOMIC DNA]</scope>
    <source>
        <strain evidence="2 3">CCMP1335</strain>
    </source>
</reference>
<gene>
    <name evidence="2" type="ORF">THAPSDRAFT_269452</name>
</gene>
<name>B8C8K7_THAPS</name>
<sequence length="686" mass="74170">MIAEPSSRPSVSRLPSIHPTLPIPPTISPSFSPSIHETVSPSQSPSWVADRPPSSKPTVSPVPSNKPFNNGITRSHPTSDTSYAHYDVGVGAPRCRVPSALCDSGSLLTGAANVTLGGTEENFPNTIDDCFDGDILLKSDGTGHYVGSVDRIALRTVDETPMTFGKEVEIEVTIFMPEAYNDRMVDFYYTNDATVANRTYLAAGEWVYLQSLKPQSKGDNVLTVRHSIEAGNSLQAVRVIYRNSLYDASPCASSIMYSDIDDLLFSVYRVGGGHSPQMATFDSTLKVPKCTDTDSSICDSGYLLDGIGNSTGGELNSPNALNGCYDANAVKVIMRYTNSPYVLPNVCSVPPFHTDNDDLVFAVTPFRHETQSPTMAPILLSTPIPSVNPSTSPVSTPLPTSIPSLESSNEVTPLPPITTTLAPQPEPAPFIQNLTAAFDSTMGAPHCYLVGSSCSSDILLRGVGSRGEGGPEPNSPNTIGSCRVEEPNNSKPSSVFHQDESIDQITIRTVSGDFFTIGSEVEVEIALWSAQDTSQRTNPHKWSVAHVYYASNVGDDGAVVDWEYVWSEVVEPGQEEHVFIVRFDLVMEDEKFNQAPRGSGTITQAIRVNYAYAQYTPLQCYDENGEDVEYVDVDDLMFEVSLLNDGMPSTMPSWSYAPRLPSSGSSSLHRGYCVAVFVAAVSMLIL</sequence>
<feature type="region of interest" description="Disordered" evidence="1">
    <location>
        <begin position="387"/>
        <end position="412"/>
    </location>
</feature>
<dbReference type="KEGG" id="tps:THAPSDRAFT_269452"/>
<evidence type="ECO:0000256" key="1">
    <source>
        <dbReference type="SAM" id="MobiDB-lite"/>
    </source>
</evidence>
<feature type="compositionally biased region" description="Polar residues" evidence="1">
    <location>
        <begin position="37"/>
        <end position="46"/>
    </location>
</feature>
<dbReference type="GeneID" id="7450979"/>
<dbReference type="PANTHER" id="PTHR33683:SF46">
    <property type="entry name" value="SUSHI DOMAIN-CONTAINING PROTEIN"/>
    <property type="match status" value="1"/>
</dbReference>
<accession>B8C8K7</accession>
<dbReference type="PaxDb" id="35128-Thaps269452"/>
<feature type="compositionally biased region" description="Low complexity" evidence="1">
    <location>
        <begin position="1"/>
        <end position="20"/>
    </location>
</feature>
<evidence type="ECO:0000313" key="2">
    <source>
        <dbReference type="EMBL" id="EED90502.1"/>
    </source>
</evidence>
<dbReference type="AlphaFoldDB" id="B8C8K7"/>
<dbReference type="PANTHER" id="PTHR33683">
    <property type="entry name" value="1, PUTATIVE-RELATED"/>
    <property type="match status" value="1"/>
</dbReference>
<feature type="compositionally biased region" description="Polar residues" evidence="1">
    <location>
        <begin position="68"/>
        <end position="79"/>
    </location>
</feature>
<feature type="compositionally biased region" description="Low complexity" evidence="1">
    <location>
        <begin position="387"/>
        <end position="408"/>
    </location>
</feature>
<feature type="region of interest" description="Disordered" evidence="1">
    <location>
        <begin position="1"/>
        <end position="79"/>
    </location>
</feature>
<feature type="compositionally biased region" description="Low complexity" evidence="1">
    <location>
        <begin position="56"/>
        <end position="67"/>
    </location>
</feature>
<dbReference type="InParanoid" id="B8C8K7"/>
<dbReference type="EMBL" id="CM000645">
    <property type="protein sequence ID" value="EED90502.1"/>
    <property type="molecule type" value="Genomic_DNA"/>
</dbReference>